<organism evidence="1 2">
    <name type="scientific">Prorocentrum cordatum</name>
    <dbReference type="NCBI Taxonomy" id="2364126"/>
    <lineage>
        <taxon>Eukaryota</taxon>
        <taxon>Sar</taxon>
        <taxon>Alveolata</taxon>
        <taxon>Dinophyceae</taxon>
        <taxon>Prorocentrales</taxon>
        <taxon>Prorocentraceae</taxon>
        <taxon>Prorocentrum</taxon>
    </lineage>
</organism>
<comment type="caution">
    <text evidence="1">The sequence shown here is derived from an EMBL/GenBank/DDBJ whole genome shotgun (WGS) entry which is preliminary data.</text>
</comment>
<name>A0ABN9WLT5_9DINO</name>
<dbReference type="EMBL" id="CAUYUJ010018804">
    <property type="protein sequence ID" value="CAK0886444.1"/>
    <property type="molecule type" value="Genomic_DNA"/>
</dbReference>
<dbReference type="Proteomes" id="UP001189429">
    <property type="component" value="Unassembled WGS sequence"/>
</dbReference>
<sequence length="104" mass="10800">MRVCVAASRFSEGVVFPKHRSAAAGQHSRLQYRGVWRATDTSIAILCSATGCNSTMLSNASGIGSSKVGSASSSSATAINITYGSTRVSSIEVCEASRIPASRR</sequence>
<protein>
    <recommendedName>
        <fullName evidence="3">Subtilisin</fullName>
    </recommendedName>
</protein>
<keyword evidence="2" id="KW-1185">Reference proteome</keyword>
<accession>A0ABN9WLT5</accession>
<gene>
    <name evidence="1" type="ORF">PCOR1329_LOCUS67787</name>
</gene>
<evidence type="ECO:0008006" key="3">
    <source>
        <dbReference type="Google" id="ProtNLM"/>
    </source>
</evidence>
<reference evidence="1" key="1">
    <citation type="submission" date="2023-10" db="EMBL/GenBank/DDBJ databases">
        <authorList>
            <person name="Chen Y."/>
            <person name="Shah S."/>
            <person name="Dougan E. K."/>
            <person name="Thang M."/>
            <person name="Chan C."/>
        </authorList>
    </citation>
    <scope>NUCLEOTIDE SEQUENCE [LARGE SCALE GENOMIC DNA]</scope>
</reference>
<evidence type="ECO:0000313" key="2">
    <source>
        <dbReference type="Proteomes" id="UP001189429"/>
    </source>
</evidence>
<evidence type="ECO:0000313" key="1">
    <source>
        <dbReference type="EMBL" id="CAK0886444.1"/>
    </source>
</evidence>
<proteinExistence type="predicted"/>